<dbReference type="InterPro" id="IPR050384">
    <property type="entry name" value="Endophilin_SH3RF"/>
</dbReference>
<feature type="domain" description="SH3" evidence="16">
    <location>
        <begin position="368"/>
        <end position="429"/>
    </location>
</feature>
<feature type="domain" description="SH3" evidence="16">
    <location>
        <begin position="718"/>
        <end position="778"/>
    </location>
</feature>
<evidence type="ECO:0000256" key="14">
    <source>
        <dbReference type="PROSITE-ProRule" id="PRU00192"/>
    </source>
</evidence>
<comment type="catalytic activity">
    <reaction evidence="1">
        <text>S-ubiquitinyl-[E2 ubiquitin-conjugating enzyme]-L-cysteine + [acceptor protein]-L-lysine = [E2 ubiquitin-conjugating enzyme]-L-cysteine + N(6)-ubiquitinyl-[acceptor protein]-L-lysine.</text>
        <dbReference type="EC" id="2.3.2.27"/>
    </reaction>
</comment>
<dbReference type="InterPro" id="IPR001841">
    <property type="entry name" value="Znf_RING"/>
</dbReference>
<feature type="domain" description="SH3" evidence="16">
    <location>
        <begin position="110"/>
        <end position="169"/>
    </location>
</feature>
<evidence type="ECO:0000256" key="4">
    <source>
        <dbReference type="ARBA" id="ARBA00012483"/>
    </source>
</evidence>
<dbReference type="InterPro" id="IPR018957">
    <property type="entry name" value="Znf_C3HC4_RING-type"/>
</dbReference>
<dbReference type="Pfam" id="PF00018">
    <property type="entry name" value="SH3_1"/>
    <property type="match status" value="3"/>
</dbReference>
<dbReference type="PRINTS" id="PR00499">
    <property type="entry name" value="P67PHOX"/>
</dbReference>
<keyword evidence="5 14" id="KW-0728">SH3 domain</keyword>
<dbReference type="SMART" id="SM00326">
    <property type="entry name" value="SH3"/>
    <property type="match status" value="4"/>
</dbReference>
<dbReference type="EC" id="2.3.2.27" evidence="4"/>
<dbReference type="GO" id="GO:0061630">
    <property type="term" value="F:ubiquitin protein ligase activity"/>
    <property type="evidence" value="ECO:0007669"/>
    <property type="project" value="UniProtKB-EC"/>
</dbReference>
<keyword evidence="11" id="KW-0862">Zinc</keyword>
<evidence type="ECO:0000313" key="18">
    <source>
        <dbReference type="EMBL" id="KAK3100537.1"/>
    </source>
</evidence>
<dbReference type="CDD" id="cd16750">
    <property type="entry name" value="RING-HC_SH3RF3"/>
    <property type="match status" value="1"/>
</dbReference>
<dbReference type="CDD" id="cd11786">
    <property type="entry name" value="SH3_SH3RF_1"/>
    <property type="match status" value="1"/>
</dbReference>
<feature type="compositionally biased region" description="Polar residues" evidence="15">
    <location>
        <begin position="697"/>
        <end position="707"/>
    </location>
</feature>
<feature type="compositionally biased region" description="Polar residues" evidence="15">
    <location>
        <begin position="284"/>
        <end position="297"/>
    </location>
</feature>
<feature type="compositionally biased region" description="Low complexity" evidence="15">
    <location>
        <begin position="335"/>
        <end position="356"/>
    </location>
</feature>
<dbReference type="SUPFAM" id="SSF50044">
    <property type="entry name" value="SH3-domain"/>
    <property type="match status" value="4"/>
</dbReference>
<keyword evidence="6" id="KW-0808">Transferase</keyword>
<dbReference type="InterPro" id="IPR013083">
    <property type="entry name" value="Znf_RING/FYVE/PHD"/>
</dbReference>
<dbReference type="PANTHER" id="PTHR14167">
    <property type="entry name" value="SH3 DOMAIN-CONTAINING"/>
    <property type="match status" value="1"/>
</dbReference>
<dbReference type="Gene3D" id="2.30.30.40">
    <property type="entry name" value="SH3 Domains"/>
    <property type="match status" value="4"/>
</dbReference>
<evidence type="ECO:0000256" key="15">
    <source>
        <dbReference type="SAM" id="MobiDB-lite"/>
    </source>
</evidence>
<evidence type="ECO:0000256" key="13">
    <source>
        <dbReference type="PROSITE-ProRule" id="PRU00175"/>
    </source>
</evidence>
<comment type="similarity">
    <text evidence="3">Belongs to the SH3RF family.</text>
</comment>
<feature type="compositionally biased region" description="Low complexity" evidence="15">
    <location>
        <begin position="513"/>
        <end position="540"/>
    </location>
</feature>
<feature type="domain" description="RING-type" evidence="17">
    <location>
        <begin position="12"/>
        <end position="53"/>
    </location>
</feature>
<keyword evidence="10" id="KW-0833">Ubl conjugation pathway</keyword>
<evidence type="ECO:0000256" key="1">
    <source>
        <dbReference type="ARBA" id="ARBA00000900"/>
    </source>
</evidence>
<dbReference type="CDD" id="cd11787">
    <property type="entry name" value="SH3_SH3RF_2"/>
    <property type="match status" value="1"/>
</dbReference>
<gene>
    <name evidence="18" type="ORF">FSP39_021488</name>
</gene>
<feature type="compositionally biased region" description="Polar residues" evidence="15">
    <location>
        <begin position="541"/>
        <end position="562"/>
    </location>
</feature>
<dbReference type="AlphaFoldDB" id="A0AA89C5S2"/>
<comment type="caution">
    <text evidence="18">The sequence shown here is derived from an EMBL/GenBank/DDBJ whole genome shotgun (WGS) entry which is preliminary data.</text>
</comment>
<accession>A0AA89C5S2</accession>
<feature type="region of interest" description="Disordered" evidence="15">
    <location>
        <begin position="284"/>
        <end position="303"/>
    </location>
</feature>
<dbReference type="InterPro" id="IPR036028">
    <property type="entry name" value="SH3-like_dom_sf"/>
</dbReference>
<comment type="pathway">
    <text evidence="2">Protein modification; protein ubiquitination.</text>
</comment>
<evidence type="ECO:0000256" key="9">
    <source>
        <dbReference type="ARBA" id="ARBA00022771"/>
    </source>
</evidence>
<sequence length="778" mass="84471">MDEQSLNELLECSVCLERLDHTSKVLPCQHTFCRRCLQEIVSTKRELRCPECRTVVDIPVNDLPSNILLIRLLEGIKTKNTERTRSPHRYDDHHGLSAGGVRQLRQGLVGNQPCAKALFNYEGKDSGDLSFKKGDIIILKRQVDENWFHGEFNGQHGFFPATYVQELVPLPVTTPQCKALYDFDFENENEKKDCLCFKKDEILTVIKRVDDNWLEGKKGDKFGIFPISFVELNDAAKALIHSKSSSMHAVSGNHGNGDGALSSTTNMLNPLAFAGQIPQKRHSFTATPVESKPSSANKHYRRSLELSSKGNLVALPLVTQAEQVPPPVPSHHNSHASSTNNSSLSSVPSTSQAASTRVPDYDVEQPGPSNHLVIAMFNYKPQKEDELELKKGDQYSVLEMCQDGWYKGQCLKSTKMGVFPGNYVQKTRGPSAFRPISNVQNVRAKGHSAPGASSSTSAEGSSSKGKHHLSYAVERPPDREARKSSSPARQSSASVRSSVSPQRSSQNAPPAITPRSSKTSSVPSTSTSSSVLSSATLSSAANHKSTSATNRAPPSGDNQTQPHSGKSHHSSASSMPAYSRKGNNSSSADQHVLVSLSSVPHSMTATASGGSNGTSIGATGETVPSTSKDKQKDKKEKEKISLVKRLVSSGKSKKSKPVNDSTLAAAALDKNTNHTRSGSCPSETAPHSEGQHVKTGSFDSSTNSSASVPPKPNRPKAVMREKFRCREPYPPQSEIELELKVGDIVFVYKKREDGWFKGTLQRTGKTGLFPGSFVEKID</sequence>
<evidence type="ECO:0000256" key="7">
    <source>
        <dbReference type="ARBA" id="ARBA00022723"/>
    </source>
</evidence>
<dbReference type="PROSITE" id="PS50002">
    <property type="entry name" value="SH3"/>
    <property type="match status" value="4"/>
</dbReference>
<evidence type="ECO:0000256" key="3">
    <source>
        <dbReference type="ARBA" id="ARBA00008649"/>
    </source>
</evidence>
<keyword evidence="9 13" id="KW-0863">Zinc-finger</keyword>
<evidence type="ECO:0000256" key="5">
    <source>
        <dbReference type="ARBA" id="ARBA00022443"/>
    </source>
</evidence>
<evidence type="ECO:0000256" key="12">
    <source>
        <dbReference type="ARBA" id="ARBA00022843"/>
    </source>
</evidence>
<protein>
    <recommendedName>
        <fullName evidence="4">RING-type E3 ubiquitin transferase</fullName>
        <ecNumber evidence="4">2.3.2.27</ecNumber>
    </recommendedName>
</protein>
<keyword evidence="7" id="KW-0479">Metal-binding</keyword>
<evidence type="ECO:0000259" key="16">
    <source>
        <dbReference type="PROSITE" id="PS50002"/>
    </source>
</evidence>
<dbReference type="InterPro" id="IPR017907">
    <property type="entry name" value="Znf_RING_CS"/>
</dbReference>
<dbReference type="GO" id="GO:0008270">
    <property type="term" value="F:zinc ion binding"/>
    <property type="evidence" value="ECO:0007669"/>
    <property type="project" value="UniProtKB-KW"/>
</dbReference>
<evidence type="ECO:0000256" key="10">
    <source>
        <dbReference type="ARBA" id="ARBA00022786"/>
    </source>
</evidence>
<name>A0AA89C5S2_PINIB</name>
<proteinExistence type="inferred from homology"/>
<feature type="domain" description="SH3" evidence="16">
    <location>
        <begin position="172"/>
        <end position="235"/>
    </location>
</feature>
<dbReference type="SUPFAM" id="SSF57850">
    <property type="entry name" value="RING/U-box"/>
    <property type="match status" value="1"/>
</dbReference>
<dbReference type="Pfam" id="PF14604">
    <property type="entry name" value="SH3_9"/>
    <property type="match status" value="1"/>
</dbReference>
<evidence type="ECO:0000256" key="8">
    <source>
        <dbReference type="ARBA" id="ARBA00022737"/>
    </source>
</evidence>
<keyword evidence="8" id="KW-0677">Repeat</keyword>
<keyword evidence="19" id="KW-1185">Reference proteome</keyword>
<keyword evidence="12" id="KW-0832">Ubl conjugation</keyword>
<dbReference type="EMBL" id="VSWD01000006">
    <property type="protein sequence ID" value="KAK3100537.1"/>
    <property type="molecule type" value="Genomic_DNA"/>
</dbReference>
<reference evidence="18" key="1">
    <citation type="submission" date="2019-08" db="EMBL/GenBank/DDBJ databases">
        <title>The improved chromosome-level genome for the pearl oyster Pinctada fucata martensii using PacBio sequencing and Hi-C.</title>
        <authorList>
            <person name="Zheng Z."/>
        </authorList>
    </citation>
    <scope>NUCLEOTIDE SEQUENCE</scope>
    <source>
        <strain evidence="18">ZZ-2019</strain>
        <tissue evidence="18">Adductor muscle</tissue>
    </source>
</reference>
<feature type="compositionally biased region" description="Basic and acidic residues" evidence="15">
    <location>
        <begin position="627"/>
        <end position="641"/>
    </location>
</feature>
<organism evidence="18 19">
    <name type="scientific">Pinctada imbricata</name>
    <name type="common">Atlantic pearl-oyster</name>
    <name type="synonym">Pinctada martensii</name>
    <dbReference type="NCBI Taxonomy" id="66713"/>
    <lineage>
        <taxon>Eukaryota</taxon>
        <taxon>Metazoa</taxon>
        <taxon>Spiralia</taxon>
        <taxon>Lophotrochozoa</taxon>
        <taxon>Mollusca</taxon>
        <taxon>Bivalvia</taxon>
        <taxon>Autobranchia</taxon>
        <taxon>Pteriomorphia</taxon>
        <taxon>Pterioida</taxon>
        <taxon>Pterioidea</taxon>
        <taxon>Pteriidae</taxon>
        <taxon>Pinctada</taxon>
    </lineage>
</organism>
<evidence type="ECO:0000256" key="2">
    <source>
        <dbReference type="ARBA" id="ARBA00004906"/>
    </source>
</evidence>
<dbReference type="PROSITE" id="PS50089">
    <property type="entry name" value="ZF_RING_2"/>
    <property type="match status" value="1"/>
</dbReference>
<dbReference type="SMART" id="SM00184">
    <property type="entry name" value="RING"/>
    <property type="match status" value="1"/>
</dbReference>
<dbReference type="InterPro" id="IPR028502">
    <property type="entry name" value="SH3RF3_RING-HC_Zfn"/>
</dbReference>
<dbReference type="InterPro" id="IPR001452">
    <property type="entry name" value="SH3_domain"/>
</dbReference>
<dbReference type="PROSITE" id="PS00518">
    <property type="entry name" value="ZF_RING_1"/>
    <property type="match status" value="1"/>
</dbReference>
<evidence type="ECO:0000256" key="6">
    <source>
        <dbReference type="ARBA" id="ARBA00022679"/>
    </source>
</evidence>
<feature type="compositionally biased region" description="Low complexity" evidence="15">
    <location>
        <begin position="447"/>
        <end position="463"/>
    </location>
</feature>
<dbReference type="CDD" id="cd11785">
    <property type="entry name" value="SH3_SH3RF_C"/>
    <property type="match status" value="1"/>
</dbReference>
<feature type="compositionally biased region" description="Polar residues" evidence="15">
    <location>
        <begin position="600"/>
        <end position="626"/>
    </location>
</feature>
<evidence type="ECO:0000256" key="11">
    <source>
        <dbReference type="ARBA" id="ARBA00022833"/>
    </source>
</evidence>
<feature type="region of interest" description="Disordered" evidence="15">
    <location>
        <begin position="443"/>
        <end position="718"/>
    </location>
</feature>
<dbReference type="Proteomes" id="UP001186944">
    <property type="component" value="Unassembled WGS sequence"/>
</dbReference>
<dbReference type="Gene3D" id="3.30.40.10">
    <property type="entry name" value="Zinc/RING finger domain, C3HC4 (zinc finger)"/>
    <property type="match status" value="1"/>
</dbReference>
<dbReference type="PANTHER" id="PTHR14167:SF51">
    <property type="entry name" value="RING-TYPE E3 UBIQUITIN TRANSFERASE"/>
    <property type="match status" value="1"/>
</dbReference>
<evidence type="ECO:0000313" key="19">
    <source>
        <dbReference type="Proteomes" id="UP001186944"/>
    </source>
</evidence>
<dbReference type="Pfam" id="PF00097">
    <property type="entry name" value="zf-C3HC4"/>
    <property type="match status" value="1"/>
</dbReference>
<feature type="region of interest" description="Disordered" evidence="15">
    <location>
        <begin position="323"/>
        <end position="367"/>
    </location>
</feature>
<dbReference type="InterPro" id="IPR035816">
    <property type="entry name" value="SH3RF1/SH3RF3_SH3_4"/>
</dbReference>
<evidence type="ECO:0000259" key="17">
    <source>
        <dbReference type="PROSITE" id="PS50089"/>
    </source>
</evidence>
<feature type="compositionally biased region" description="Low complexity" evidence="15">
    <location>
        <begin position="484"/>
        <end position="506"/>
    </location>
</feature>
<dbReference type="FunFam" id="3.30.40.10:FF:000077">
    <property type="entry name" value="E3 ubiquitin-protein ligase SH3RF1 isoform X1"/>
    <property type="match status" value="1"/>
</dbReference>